<reference evidence="3" key="1">
    <citation type="submission" date="2017-02" db="EMBL/GenBank/DDBJ databases">
        <authorList>
            <person name="Varghese N."/>
            <person name="Submissions S."/>
        </authorList>
    </citation>
    <scope>NUCLEOTIDE SEQUENCE [LARGE SCALE GENOMIC DNA]</scope>
    <source>
        <strain evidence="3">DSM 16521</strain>
    </source>
</reference>
<name>A0A1T4NFN6_9FIRM</name>
<dbReference type="EMBL" id="FUXM01000007">
    <property type="protein sequence ID" value="SJZ78080.1"/>
    <property type="molecule type" value="Genomic_DNA"/>
</dbReference>
<gene>
    <name evidence="2" type="ORF">SAMN02745885_00886</name>
</gene>
<evidence type="ECO:0000313" key="2">
    <source>
        <dbReference type="EMBL" id="SJZ78080.1"/>
    </source>
</evidence>
<evidence type="ECO:0000313" key="3">
    <source>
        <dbReference type="Proteomes" id="UP000189933"/>
    </source>
</evidence>
<dbReference type="Proteomes" id="UP000189933">
    <property type="component" value="Unassembled WGS sequence"/>
</dbReference>
<feature type="region of interest" description="Disordered" evidence="1">
    <location>
        <begin position="1"/>
        <end position="25"/>
    </location>
</feature>
<dbReference type="AlphaFoldDB" id="A0A1T4NFN6"/>
<sequence>MEKRKKEKQSQRETRREQELEPREWQREDWRQAILAREILGPCKGRKWFFGR</sequence>
<evidence type="ECO:0000256" key="1">
    <source>
        <dbReference type="SAM" id="MobiDB-lite"/>
    </source>
</evidence>
<keyword evidence="3" id="KW-1185">Reference proteome</keyword>
<protein>
    <submittedName>
        <fullName evidence="2">Uncharacterized protein</fullName>
    </submittedName>
</protein>
<organism evidence="2 3">
    <name type="scientific">Carboxydocella sporoproducens DSM 16521</name>
    <dbReference type="NCBI Taxonomy" id="1121270"/>
    <lineage>
        <taxon>Bacteria</taxon>
        <taxon>Bacillati</taxon>
        <taxon>Bacillota</taxon>
        <taxon>Clostridia</taxon>
        <taxon>Eubacteriales</taxon>
        <taxon>Clostridiales Family XVI. Incertae Sedis</taxon>
        <taxon>Carboxydocella</taxon>
    </lineage>
</organism>
<accession>A0A1T4NFN6</accession>
<proteinExistence type="predicted"/>
<dbReference type="RefSeq" id="WP_159071822.1">
    <property type="nucleotide sequence ID" value="NZ_FUXM01000007.1"/>
</dbReference>